<feature type="compositionally biased region" description="Basic and acidic residues" evidence="2">
    <location>
        <begin position="1"/>
        <end position="16"/>
    </location>
</feature>
<dbReference type="InterPro" id="IPR000073">
    <property type="entry name" value="AB_hydrolase_1"/>
</dbReference>
<feature type="region of interest" description="Disordered" evidence="2">
    <location>
        <begin position="284"/>
        <end position="303"/>
    </location>
</feature>
<dbReference type="InterPro" id="IPR029058">
    <property type="entry name" value="AB_hydrolase_fold"/>
</dbReference>
<proteinExistence type="inferred from homology"/>
<dbReference type="Pfam" id="PF00561">
    <property type="entry name" value="Abhydrolase_1"/>
    <property type="match status" value="1"/>
</dbReference>
<dbReference type="PANTHER" id="PTHR42886">
    <property type="entry name" value="RE40534P-RELATED"/>
    <property type="match status" value="1"/>
</dbReference>
<evidence type="ECO:0000313" key="4">
    <source>
        <dbReference type="EMBL" id="ONH72300.1"/>
    </source>
</evidence>
<dbReference type="VEuPathDB" id="FungiDB:C5L36_0E04040"/>
<organism evidence="4 5">
    <name type="scientific">Pichia kudriavzevii</name>
    <name type="common">Yeast</name>
    <name type="synonym">Issatchenkia orientalis</name>
    <dbReference type="NCBI Taxonomy" id="4909"/>
    <lineage>
        <taxon>Eukaryota</taxon>
        <taxon>Fungi</taxon>
        <taxon>Dikarya</taxon>
        <taxon>Ascomycota</taxon>
        <taxon>Saccharomycotina</taxon>
        <taxon>Pichiomycetes</taxon>
        <taxon>Pichiales</taxon>
        <taxon>Pichiaceae</taxon>
        <taxon>Pichia</taxon>
    </lineage>
</organism>
<name>A0A1V2LIK8_PICKU</name>
<dbReference type="EMBL" id="MQVM01000022">
    <property type="protein sequence ID" value="ONH72300.1"/>
    <property type="molecule type" value="Genomic_DNA"/>
</dbReference>
<sequence>MSKVQNRETAEEDNRGGRKQQTLADEIGEAYGGHSFTIWDSLRVYLSSFRDQRKEYERKLLNHLPLFQGEGQHVYGREVEVLDVEVSGSYIHEVCIRNTEVSCDGDKLDIVLVHGYGAALGFFYKNIEALSSIGGSSLHLVDMLGFGCSGRPAFPIEDCRNDMDRVLRAESFFVDSFEEWRRKRGVTKCVVIAHSLGGYLMSAYYLKFGREVVEKLILVSPVGVEDSEASLFRKYKCGYGGEDSDDSDDCDPFEYNVDKDYRIAKEQGVDLSKELTDHLHEQEWGVKDYDDEDDGDGEDKIEDDDGVSLMSVITHDGDAVDDTEMRRTRVEQVMRQLKTRVVPGKILTRLWERHYTPMDIVRLFGPLSGSVVAIWVYNRFQRVHSEPELFDLCNYTTSLFLSRGAGEYALGSLLAPGSLARLPLCERLPSQIRVPVLLLYGEEDWMDKMAGYKLAQDINTYGGQAKYRVVRNGGHHLYVDNPDEFAKQVVQFIRERGNSTMQRILGTKAFGWQDDMLFCPLVLDALNVLEPGSAPLLSASSGTTTATATATATSTTTTSAVAATRDGCLSANTTVAASVARSAVHTPRPKKVLDIVNPHTGLRVSSPKPL</sequence>
<evidence type="ECO:0000256" key="1">
    <source>
        <dbReference type="ARBA" id="ARBA00038097"/>
    </source>
</evidence>
<dbReference type="Proteomes" id="UP000189274">
    <property type="component" value="Unassembled WGS sequence"/>
</dbReference>
<dbReference type="PANTHER" id="PTHR42886:SF29">
    <property type="entry name" value="PUMMELIG, ISOFORM A"/>
    <property type="match status" value="1"/>
</dbReference>
<feature type="region of interest" description="Disordered" evidence="2">
    <location>
        <begin position="1"/>
        <end position="22"/>
    </location>
</feature>
<dbReference type="GO" id="GO:0004623">
    <property type="term" value="F:phospholipase A2 activity"/>
    <property type="evidence" value="ECO:0007669"/>
    <property type="project" value="TreeGrafter"/>
</dbReference>
<dbReference type="SUPFAM" id="SSF53474">
    <property type="entry name" value="alpha/beta-Hydrolases"/>
    <property type="match status" value="1"/>
</dbReference>
<dbReference type="Gene3D" id="3.40.50.1820">
    <property type="entry name" value="alpha/beta hydrolase"/>
    <property type="match status" value="2"/>
</dbReference>
<dbReference type="GO" id="GO:0042171">
    <property type="term" value="F:lysophosphatidic acid acyltransferase activity"/>
    <property type="evidence" value="ECO:0007669"/>
    <property type="project" value="TreeGrafter"/>
</dbReference>
<protein>
    <submittedName>
        <fullName evidence="4">Putative cardiolipin-specific deacylase, mitochondrial</fullName>
    </submittedName>
</protein>
<dbReference type="AlphaFoldDB" id="A0A1V2LIK8"/>
<evidence type="ECO:0000259" key="3">
    <source>
        <dbReference type="Pfam" id="PF00561"/>
    </source>
</evidence>
<evidence type="ECO:0000313" key="5">
    <source>
        <dbReference type="Proteomes" id="UP000189274"/>
    </source>
</evidence>
<comment type="caution">
    <text evidence="4">The sequence shown here is derived from an EMBL/GenBank/DDBJ whole genome shotgun (WGS) entry which is preliminary data.</text>
</comment>
<feature type="domain" description="AB hydrolase-1" evidence="3">
    <location>
        <begin position="110"/>
        <end position="221"/>
    </location>
</feature>
<reference evidence="5" key="1">
    <citation type="journal article" date="2017" name="Genome Announc.">
        <title>Genome sequences of Cyberlindnera fabianii 65, Pichia kudriavzevii 129, and Saccharomyces cerevisiae 131 isolated from fermented masau fruits in Zimbabwe.</title>
        <authorList>
            <person name="van Rijswijck I.M.H."/>
            <person name="Derks M.F.L."/>
            <person name="Abee T."/>
            <person name="de Ridder D."/>
            <person name="Smid E.J."/>
        </authorList>
    </citation>
    <scope>NUCLEOTIDE SEQUENCE [LARGE SCALE GENOMIC DNA]</scope>
    <source>
        <strain evidence="5">129</strain>
    </source>
</reference>
<dbReference type="GO" id="GO:0035965">
    <property type="term" value="P:cardiolipin acyl-chain remodeling"/>
    <property type="evidence" value="ECO:0007669"/>
    <property type="project" value="TreeGrafter"/>
</dbReference>
<dbReference type="GO" id="GO:0005743">
    <property type="term" value="C:mitochondrial inner membrane"/>
    <property type="evidence" value="ECO:0007669"/>
    <property type="project" value="TreeGrafter"/>
</dbReference>
<dbReference type="VEuPathDB" id="FungiDB:C5L36_0E04045"/>
<dbReference type="GO" id="GO:0006654">
    <property type="term" value="P:phosphatidic acid biosynthetic process"/>
    <property type="evidence" value="ECO:0007669"/>
    <property type="project" value="TreeGrafter"/>
</dbReference>
<dbReference type="GO" id="GO:0055088">
    <property type="term" value="P:lipid homeostasis"/>
    <property type="evidence" value="ECO:0007669"/>
    <property type="project" value="TreeGrafter"/>
</dbReference>
<gene>
    <name evidence="4" type="ORF">BOH78_3885</name>
</gene>
<feature type="compositionally biased region" description="Acidic residues" evidence="2">
    <location>
        <begin position="289"/>
        <end position="303"/>
    </location>
</feature>
<comment type="similarity">
    <text evidence="1">Belongs to the peptidase S33 family. ABHD4/ABHD5 subfamily.</text>
</comment>
<accession>A0A1V2LIK8</accession>
<evidence type="ECO:0000256" key="2">
    <source>
        <dbReference type="SAM" id="MobiDB-lite"/>
    </source>
</evidence>